<gene>
    <name evidence="2" type="ORF">DF182_15440</name>
</gene>
<proteinExistence type="predicted"/>
<name>A0A365Y5V7_9BACT</name>
<feature type="signal peptide" evidence="1">
    <location>
        <begin position="1"/>
        <end position="23"/>
    </location>
</feature>
<accession>A0A365Y5V7</accession>
<dbReference type="Pfam" id="PF19630">
    <property type="entry name" value="DUF6134"/>
    <property type="match status" value="1"/>
</dbReference>
<sequence>MKYLFRVLLSIAIVAVLYLQTQAQTTTFEVRVANHAVGTLEAHRKVSGSAKSITIKTRVQTFLARVNTDIFNEYNNNVLTLAKSSRVAGKNGEDKETTTRRNGNDYTIVLNGEKSVMDNTEIDHCVADLYFTEPKQLSRIFSEALGRFLTIRSLGGGQYELVLPEGKKNIYKYMNGVLVEVEVNHTFGRAVLVRNS</sequence>
<feature type="chain" id="PRO_5016975160" evidence="1">
    <location>
        <begin position="24"/>
        <end position="196"/>
    </location>
</feature>
<evidence type="ECO:0000313" key="3">
    <source>
        <dbReference type="Proteomes" id="UP000253410"/>
    </source>
</evidence>
<dbReference type="Proteomes" id="UP000253410">
    <property type="component" value="Unassembled WGS sequence"/>
</dbReference>
<keyword evidence="3" id="KW-1185">Reference proteome</keyword>
<reference evidence="2 3" key="1">
    <citation type="submission" date="2018-05" db="EMBL/GenBank/DDBJ databases">
        <title>Chitinophaga sp. K3CV102501T nov., isolated from isolated from a monsoon evergreen broad-leaved forest soil.</title>
        <authorList>
            <person name="Lv Y."/>
        </authorList>
    </citation>
    <scope>NUCLEOTIDE SEQUENCE [LARGE SCALE GENOMIC DNA]</scope>
    <source>
        <strain evidence="2 3">GDMCC 1.1325</strain>
    </source>
</reference>
<dbReference type="AlphaFoldDB" id="A0A365Y5V7"/>
<organism evidence="2 3">
    <name type="scientific">Chitinophaga flava</name>
    <dbReference type="NCBI Taxonomy" id="2259036"/>
    <lineage>
        <taxon>Bacteria</taxon>
        <taxon>Pseudomonadati</taxon>
        <taxon>Bacteroidota</taxon>
        <taxon>Chitinophagia</taxon>
        <taxon>Chitinophagales</taxon>
        <taxon>Chitinophagaceae</taxon>
        <taxon>Chitinophaga</taxon>
    </lineage>
</organism>
<dbReference type="InterPro" id="IPR045767">
    <property type="entry name" value="DUF6134"/>
</dbReference>
<comment type="caution">
    <text evidence="2">The sequence shown here is derived from an EMBL/GenBank/DDBJ whole genome shotgun (WGS) entry which is preliminary data.</text>
</comment>
<protein>
    <submittedName>
        <fullName evidence="2">Uncharacterized protein</fullName>
    </submittedName>
</protein>
<dbReference type="RefSeq" id="WP_147243444.1">
    <property type="nucleotide sequence ID" value="NZ_QFFJ01000001.1"/>
</dbReference>
<evidence type="ECO:0000256" key="1">
    <source>
        <dbReference type="SAM" id="SignalP"/>
    </source>
</evidence>
<dbReference type="OrthoDB" id="1121030at2"/>
<dbReference type="EMBL" id="QFFJ01000001">
    <property type="protein sequence ID" value="RBL93880.1"/>
    <property type="molecule type" value="Genomic_DNA"/>
</dbReference>
<keyword evidence="1" id="KW-0732">Signal</keyword>
<evidence type="ECO:0000313" key="2">
    <source>
        <dbReference type="EMBL" id="RBL93880.1"/>
    </source>
</evidence>